<reference evidence="3" key="1">
    <citation type="submission" date="2018-05" db="EMBL/GenBank/DDBJ databases">
        <authorList>
            <person name="Lanie J.A."/>
            <person name="Ng W.-L."/>
            <person name="Kazmierczak K.M."/>
            <person name="Andrzejewski T.M."/>
            <person name="Davidsen T.M."/>
            <person name="Wayne K.J."/>
            <person name="Tettelin H."/>
            <person name="Glass J.I."/>
            <person name="Rusch D."/>
            <person name="Podicherti R."/>
            <person name="Tsui H.-C.T."/>
            <person name="Winkler M.E."/>
        </authorList>
    </citation>
    <scope>NUCLEOTIDE SEQUENCE</scope>
</reference>
<dbReference type="PANTHER" id="PTHR46401:SF2">
    <property type="entry name" value="GLYCOSYLTRANSFERASE WBBK-RELATED"/>
    <property type="match status" value="1"/>
</dbReference>
<dbReference type="SUPFAM" id="SSF53756">
    <property type="entry name" value="UDP-Glycosyltransferase/glycogen phosphorylase"/>
    <property type="match status" value="1"/>
</dbReference>
<name>A0A381UT10_9ZZZZ</name>
<dbReference type="AlphaFoldDB" id="A0A381UT10"/>
<organism evidence="3">
    <name type="scientific">marine metagenome</name>
    <dbReference type="NCBI Taxonomy" id="408172"/>
    <lineage>
        <taxon>unclassified sequences</taxon>
        <taxon>metagenomes</taxon>
        <taxon>ecological metagenomes</taxon>
    </lineage>
</organism>
<gene>
    <name evidence="3" type="ORF">METZ01_LOCUS84159</name>
</gene>
<feature type="domain" description="Glycosyl transferase family 1" evidence="2">
    <location>
        <begin position="174"/>
        <end position="322"/>
    </location>
</feature>
<dbReference type="GO" id="GO:0016757">
    <property type="term" value="F:glycosyltransferase activity"/>
    <property type="evidence" value="ECO:0007669"/>
    <property type="project" value="InterPro"/>
</dbReference>
<dbReference type="Gene3D" id="3.40.50.2000">
    <property type="entry name" value="Glycogen Phosphorylase B"/>
    <property type="match status" value="2"/>
</dbReference>
<dbReference type="EMBL" id="UINC01007081">
    <property type="protein sequence ID" value="SVA31305.1"/>
    <property type="molecule type" value="Genomic_DNA"/>
</dbReference>
<proteinExistence type="predicted"/>
<dbReference type="Pfam" id="PF00534">
    <property type="entry name" value="Glycos_transf_1"/>
    <property type="match status" value="1"/>
</dbReference>
<evidence type="ECO:0000259" key="2">
    <source>
        <dbReference type="Pfam" id="PF00534"/>
    </source>
</evidence>
<evidence type="ECO:0000313" key="3">
    <source>
        <dbReference type="EMBL" id="SVA31305.1"/>
    </source>
</evidence>
<dbReference type="GO" id="GO:0009103">
    <property type="term" value="P:lipopolysaccharide biosynthetic process"/>
    <property type="evidence" value="ECO:0007669"/>
    <property type="project" value="TreeGrafter"/>
</dbReference>
<accession>A0A381UT10</accession>
<sequence length="355" mass="39434">MVINQWLPAAHRGDAVGNSARRVRGLLRERGHESQVYALTIDADLNGDVLPFTDPAAQRGDVTILHFAISSPMSEALAALPAQRVIQYHNITPSHFFAGYDAATAALVTKGREELANLVGRVDLALGDSEYNRRELETLGFPDTGVFPIAIDTRRLTDAPPPLALEHILRDGLTNILFVGRIAPNKKLEDHLRLAEHYKRYVDAFHRFIFVGREDTCPRYYAMLRALMSRYQMTSERFWFVGSVPDEDLAAFYRTAHAYVSLSEHEGFCVPLIEAMASDVPVLAYASTAVPETLGGAGVTFSPKDLESAAEMLGLLVYDDGLRAGVLDGQRRRLEDFTDERFEAHLDQLVARFGS</sequence>
<protein>
    <recommendedName>
        <fullName evidence="2">Glycosyl transferase family 1 domain-containing protein</fullName>
    </recommendedName>
</protein>
<keyword evidence="1" id="KW-0808">Transferase</keyword>
<dbReference type="CDD" id="cd03801">
    <property type="entry name" value="GT4_PimA-like"/>
    <property type="match status" value="1"/>
</dbReference>
<dbReference type="PANTHER" id="PTHR46401">
    <property type="entry name" value="GLYCOSYLTRANSFERASE WBBK-RELATED"/>
    <property type="match status" value="1"/>
</dbReference>
<dbReference type="InterPro" id="IPR001296">
    <property type="entry name" value="Glyco_trans_1"/>
</dbReference>
<evidence type="ECO:0000256" key="1">
    <source>
        <dbReference type="ARBA" id="ARBA00022679"/>
    </source>
</evidence>